<feature type="region of interest" description="Disordered" evidence="1">
    <location>
        <begin position="1"/>
        <end position="20"/>
    </location>
</feature>
<dbReference type="EMBL" id="FMTM01000003">
    <property type="protein sequence ID" value="SCW58087.1"/>
    <property type="molecule type" value="Genomic_DNA"/>
</dbReference>
<evidence type="ECO:0000313" key="2">
    <source>
        <dbReference type="EMBL" id="SCW58087.1"/>
    </source>
</evidence>
<reference evidence="2 3" key="1">
    <citation type="submission" date="2016-10" db="EMBL/GenBank/DDBJ databases">
        <authorList>
            <person name="de Groot N.N."/>
        </authorList>
    </citation>
    <scope>NUCLEOTIDE SEQUENCE [LARGE SCALE GENOMIC DNA]</scope>
    <source>
        <strain evidence="2 3">CGMCC 1.3401</strain>
    </source>
</reference>
<organism evidence="2 3">
    <name type="scientific">Rhizobium mongolense subsp. loessense</name>
    <dbReference type="NCBI Taxonomy" id="158890"/>
    <lineage>
        <taxon>Bacteria</taxon>
        <taxon>Pseudomonadati</taxon>
        <taxon>Pseudomonadota</taxon>
        <taxon>Alphaproteobacteria</taxon>
        <taxon>Hyphomicrobiales</taxon>
        <taxon>Rhizobiaceae</taxon>
        <taxon>Rhizobium/Agrobacterium group</taxon>
        <taxon>Rhizobium</taxon>
    </lineage>
</organism>
<protein>
    <submittedName>
        <fullName evidence="2">Uncharacterized protein</fullName>
    </submittedName>
</protein>
<evidence type="ECO:0000313" key="3">
    <source>
        <dbReference type="Proteomes" id="UP000199542"/>
    </source>
</evidence>
<evidence type="ECO:0000256" key="1">
    <source>
        <dbReference type="SAM" id="MobiDB-lite"/>
    </source>
</evidence>
<feature type="compositionally biased region" description="Basic and acidic residues" evidence="1">
    <location>
        <begin position="1"/>
        <end position="12"/>
    </location>
</feature>
<gene>
    <name evidence="2" type="ORF">SAMN02927900_02894</name>
</gene>
<dbReference type="Proteomes" id="UP000199542">
    <property type="component" value="Unassembled WGS sequence"/>
</dbReference>
<dbReference type="AlphaFoldDB" id="A0A1G4RN03"/>
<sequence>MRLMMRDKRRNDGQLGFNPMESFATADDGIGLMPRSNVARMCQPT</sequence>
<proteinExistence type="predicted"/>
<accession>A0A1G4RN03</accession>
<name>A0A1G4RN03_9HYPH</name>